<dbReference type="GO" id="GO:0005886">
    <property type="term" value="C:plasma membrane"/>
    <property type="evidence" value="ECO:0007669"/>
    <property type="project" value="UniProtKB-SubCell"/>
</dbReference>
<reference evidence="9 10" key="1">
    <citation type="submission" date="2019-03" db="EMBL/GenBank/DDBJ databases">
        <title>Sequencing the genomes of 1000 actinobacteria strains.</title>
        <authorList>
            <person name="Klenk H.-P."/>
        </authorList>
    </citation>
    <scope>NUCLEOTIDE SEQUENCE [LARGE SCALE GENOMIC DNA]</scope>
    <source>
        <strain evidence="9 10">DSM 43805</strain>
    </source>
</reference>
<feature type="transmembrane region" description="Helical" evidence="8">
    <location>
        <begin position="289"/>
        <end position="310"/>
    </location>
</feature>
<evidence type="ECO:0000256" key="4">
    <source>
        <dbReference type="ARBA" id="ARBA00022475"/>
    </source>
</evidence>
<evidence type="ECO:0000313" key="10">
    <source>
        <dbReference type="Proteomes" id="UP000294901"/>
    </source>
</evidence>
<dbReference type="EMBL" id="SNWR01000001">
    <property type="protein sequence ID" value="TDO39324.1"/>
    <property type="molecule type" value="Genomic_DNA"/>
</dbReference>
<comment type="subcellular location">
    <subcellularLocation>
        <location evidence="1">Cell membrane</location>
        <topology evidence="1">Multi-pass membrane protein</topology>
    </subcellularLocation>
</comment>
<dbReference type="PANTHER" id="PTHR31686:SF1">
    <property type="entry name" value="SULFITE EFFLUX PUMP SSU1"/>
    <property type="match status" value="1"/>
</dbReference>
<feature type="transmembrane region" description="Helical" evidence="8">
    <location>
        <begin position="214"/>
        <end position="235"/>
    </location>
</feature>
<feature type="transmembrane region" description="Helical" evidence="8">
    <location>
        <begin position="80"/>
        <end position="101"/>
    </location>
</feature>
<accession>A0A4R6JRV5</accession>
<feature type="transmembrane region" description="Helical" evidence="8">
    <location>
        <begin position="255"/>
        <end position="277"/>
    </location>
</feature>
<keyword evidence="6 8" id="KW-1133">Transmembrane helix</keyword>
<dbReference type="Gene3D" id="1.50.10.150">
    <property type="entry name" value="Voltage-dependent anion channel"/>
    <property type="match status" value="1"/>
</dbReference>
<organism evidence="9 10">
    <name type="scientific">Paractinoplanes brasiliensis</name>
    <dbReference type="NCBI Taxonomy" id="52695"/>
    <lineage>
        <taxon>Bacteria</taxon>
        <taxon>Bacillati</taxon>
        <taxon>Actinomycetota</taxon>
        <taxon>Actinomycetes</taxon>
        <taxon>Micromonosporales</taxon>
        <taxon>Micromonosporaceae</taxon>
        <taxon>Paractinoplanes</taxon>
    </lineage>
</organism>
<evidence type="ECO:0000256" key="1">
    <source>
        <dbReference type="ARBA" id="ARBA00004651"/>
    </source>
</evidence>
<feature type="transmembrane region" description="Helical" evidence="8">
    <location>
        <begin position="21"/>
        <end position="42"/>
    </location>
</feature>
<gene>
    <name evidence="9" type="ORF">C8E87_3009</name>
</gene>
<dbReference type="InterPro" id="IPR004695">
    <property type="entry name" value="SLAC1/Mae1/Ssu1/TehA"/>
</dbReference>
<comment type="similarity">
    <text evidence="2">Belongs to the tellurite-resistance/dicarboxylate transporter (TDT) family.</text>
</comment>
<evidence type="ECO:0000256" key="5">
    <source>
        <dbReference type="ARBA" id="ARBA00022692"/>
    </source>
</evidence>
<feature type="transmembrane region" description="Helical" evidence="8">
    <location>
        <begin position="178"/>
        <end position="202"/>
    </location>
</feature>
<dbReference type="InterPro" id="IPR038665">
    <property type="entry name" value="Voltage-dep_anion_channel_sf"/>
</dbReference>
<dbReference type="GO" id="GO:0055085">
    <property type="term" value="P:transmembrane transport"/>
    <property type="evidence" value="ECO:0007669"/>
    <property type="project" value="InterPro"/>
</dbReference>
<evidence type="ECO:0000256" key="7">
    <source>
        <dbReference type="ARBA" id="ARBA00023136"/>
    </source>
</evidence>
<dbReference type="CDD" id="cd09320">
    <property type="entry name" value="TDT_like_2"/>
    <property type="match status" value="1"/>
</dbReference>
<evidence type="ECO:0000256" key="3">
    <source>
        <dbReference type="ARBA" id="ARBA00022448"/>
    </source>
</evidence>
<keyword evidence="7 8" id="KW-0472">Membrane</keyword>
<dbReference type="AlphaFoldDB" id="A0A4R6JRV5"/>
<sequence>MIDAYWPGLPGGRVGSMFGPNWFASVMGTGIVATAAATLPLHVPGLHAFATVMWLLAAALLITVLTATARRGVSHLDDPVLMQFWGAPPMALMTVGAGTLLLGPGEFAVAADLVLWSAGTLLGLIVAVAVPYRMMTRPDLAATPDAAFGGWLMPVVSPMVSAATGALLVPHVPDGRDLLLACYAFAGLSLFAALIVITQIWTRLIHHQIGAARMVPTLWIVLGPLGQSVTAFHLLGRACEGVLPDPYASGAQMLALLFGVPTLGFALFWATLATAITLRTVRAGLPFSLTWWSFTFPVGTVVTATAGMATRTGSPLLTGLAVALFAILLTAWTIVATKTLRSNLWRPVTLEPRPAPAVSS</sequence>
<keyword evidence="3" id="KW-0813">Transport</keyword>
<evidence type="ECO:0000256" key="8">
    <source>
        <dbReference type="SAM" id="Phobius"/>
    </source>
</evidence>
<evidence type="ECO:0000313" key="9">
    <source>
        <dbReference type="EMBL" id="TDO39324.1"/>
    </source>
</evidence>
<keyword evidence="4" id="KW-1003">Cell membrane</keyword>
<evidence type="ECO:0000256" key="2">
    <source>
        <dbReference type="ARBA" id="ARBA00008566"/>
    </source>
</evidence>
<keyword evidence="10" id="KW-1185">Reference proteome</keyword>
<dbReference type="InterPro" id="IPR051629">
    <property type="entry name" value="Sulfite_efflux_TDT"/>
</dbReference>
<evidence type="ECO:0000256" key="6">
    <source>
        <dbReference type="ARBA" id="ARBA00022989"/>
    </source>
</evidence>
<comment type="caution">
    <text evidence="9">The sequence shown here is derived from an EMBL/GenBank/DDBJ whole genome shotgun (WGS) entry which is preliminary data.</text>
</comment>
<feature type="transmembrane region" description="Helical" evidence="8">
    <location>
        <begin position="316"/>
        <end position="336"/>
    </location>
</feature>
<feature type="transmembrane region" description="Helical" evidence="8">
    <location>
        <begin position="107"/>
        <end position="130"/>
    </location>
</feature>
<name>A0A4R6JRV5_9ACTN</name>
<proteinExistence type="inferred from homology"/>
<dbReference type="Proteomes" id="UP000294901">
    <property type="component" value="Unassembled WGS sequence"/>
</dbReference>
<dbReference type="PANTHER" id="PTHR31686">
    <property type="match status" value="1"/>
</dbReference>
<feature type="transmembrane region" description="Helical" evidence="8">
    <location>
        <begin position="48"/>
        <end position="68"/>
    </location>
</feature>
<protein>
    <submittedName>
        <fullName evidence="9">C4-dicarboxylate transporter/malic acid transport protein</fullName>
    </submittedName>
</protein>
<dbReference type="Pfam" id="PF03595">
    <property type="entry name" value="SLAC1"/>
    <property type="match status" value="1"/>
</dbReference>
<keyword evidence="5 8" id="KW-0812">Transmembrane</keyword>
<feature type="transmembrane region" description="Helical" evidence="8">
    <location>
        <begin position="151"/>
        <end position="172"/>
    </location>
</feature>